<keyword evidence="2" id="KW-0472">Membrane</keyword>
<feature type="domain" description="Bacterial Ig-like" evidence="4">
    <location>
        <begin position="311"/>
        <end position="395"/>
    </location>
</feature>
<dbReference type="Gene3D" id="2.60.40.10">
    <property type="entry name" value="Immunoglobulins"/>
    <property type="match status" value="2"/>
</dbReference>
<feature type="chain" id="PRO_5047048323" description="Bacterial Ig-like domain-containing protein" evidence="3">
    <location>
        <begin position="41"/>
        <end position="680"/>
    </location>
</feature>
<keyword evidence="6" id="KW-1185">Reference proteome</keyword>
<feature type="compositionally biased region" description="Polar residues" evidence="1">
    <location>
        <begin position="117"/>
        <end position="131"/>
    </location>
</feature>
<name>A0ABN2LXX0_9MICO</name>
<evidence type="ECO:0000256" key="2">
    <source>
        <dbReference type="SAM" id="Phobius"/>
    </source>
</evidence>
<evidence type="ECO:0000256" key="1">
    <source>
        <dbReference type="SAM" id="MobiDB-lite"/>
    </source>
</evidence>
<feature type="signal peptide" evidence="3">
    <location>
        <begin position="1"/>
        <end position="40"/>
    </location>
</feature>
<reference evidence="5 6" key="1">
    <citation type="journal article" date="2019" name="Int. J. Syst. Evol. Microbiol.">
        <title>The Global Catalogue of Microorganisms (GCM) 10K type strain sequencing project: providing services to taxonomists for standard genome sequencing and annotation.</title>
        <authorList>
            <consortium name="The Broad Institute Genomics Platform"/>
            <consortium name="The Broad Institute Genome Sequencing Center for Infectious Disease"/>
            <person name="Wu L."/>
            <person name="Ma J."/>
        </authorList>
    </citation>
    <scope>NUCLEOTIDE SEQUENCE [LARGE SCALE GENOMIC DNA]</scope>
    <source>
        <strain evidence="5 6">JCM 14736</strain>
    </source>
</reference>
<comment type="caution">
    <text evidence="5">The sequence shown here is derived from an EMBL/GenBank/DDBJ whole genome shotgun (WGS) entry which is preliminary data.</text>
</comment>
<evidence type="ECO:0000256" key="3">
    <source>
        <dbReference type="SAM" id="SignalP"/>
    </source>
</evidence>
<dbReference type="InterPro" id="IPR032109">
    <property type="entry name" value="Big_3_5"/>
</dbReference>
<accession>A0ABN2LXX0</accession>
<feature type="compositionally biased region" description="Gly residues" evidence="1">
    <location>
        <begin position="132"/>
        <end position="145"/>
    </location>
</feature>
<feature type="region of interest" description="Disordered" evidence="1">
    <location>
        <begin position="117"/>
        <end position="160"/>
    </location>
</feature>
<dbReference type="InterPro" id="IPR013783">
    <property type="entry name" value="Ig-like_fold"/>
</dbReference>
<feature type="transmembrane region" description="Helical" evidence="2">
    <location>
        <begin position="650"/>
        <end position="670"/>
    </location>
</feature>
<gene>
    <name evidence="5" type="ORF">GCM10009768_31490</name>
</gene>
<dbReference type="RefSeq" id="WP_344033583.1">
    <property type="nucleotide sequence ID" value="NZ_BAAAOB010000006.1"/>
</dbReference>
<keyword evidence="2" id="KW-0812">Transmembrane</keyword>
<keyword evidence="2" id="KW-1133">Transmembrane helix</keyword>
<protein>
    <recommendedName>
        <fullName evidence="4">Bacterial Ig-like domain-containing protein</fullName>
    </recommendedName>
</protein>
<dbReference type="Pfam" id="PF16640">
    <property type="entry name" value="Big_3_5"/>
    <property type="match status" value="2"/>
</dbReference>
<organism evidence="5 6">
    <name type="scientific">Leucobacter iarius</name>
    <dbReference type="NCBI Taxonomy" id="333963"/>
    <lineage>
        <taxon>Bacteria</taxon>
        <taxon>Bacillati</taxon>
        <taxon>Actinomycetota</taxon>
        <taxon>Actinomycetes</taxon>
        <taxon>Micrococcales</taxon>
        <taxon>Microbacteriaceae</taxon>
        <taxon>Leucobacter</taxon>
    </lineage>
</organism>
<evidence type="ECO:0000313" key="6">
    <source>
        <dbReference type="Proteomes" id="UP001500851"/>
    </source>
</evidence>
<proteinExistence type="predicted"/>
<dbReference type="EMBL" id="BAAAOB010000006">
    <property type="protein sequence ID" value="GAA1800205.1"/>
    <property type="molecule type" value="Genomic_DNA"/>
</dbReference>
<feature type="region of interest" description="Disordered" evidence="1">
    <location>
        <begin position="428"/>
        <end position="461"/>
    </location>
</feature>
<evidence type="ECO:0000313" key="5">
    <source>
        <dbReference type="EMBL" id="GAA1800205.1"/>
    </source>
</evidence>
<sequence>MLGLRPPARRRRALTAGITGTTLVAAALVGGLAAATPAAAATEVAPFAIGSLSGQEWTVPAGVHAITVDVAGSAGGGGGSVNFPGTDWSITSDGAGGAGGRLLARVPVEPGQKLVFYTSTMGGPTGSKSNPGSGGAGWLRGGNGNTGSLEGHAGGGGGGASAVRIRTAAGDHELVVGGGGGGGGGLGGAFVDYRGGVGGASGQGGENGTGAGHGNGGGFAGNGGNGTGGGNAGKSSSGGGGGGGGAGINAGFGGGGGKAGGGGGGGGAGGQSWIDTGAGVQLLQDQRYWGGNGFVQLSYTIEQGTSLSAVSTQSRSVYGTPATITATVANTEGGAVPTGTVTASEGGTDIATALVAADGTASFPGLVTAVGSHALEFAYDPGDAPFAPATGTLTQIVDPAPTHFADLAGAAPAQVGGPLTITGRVLVGPAPQTEPETGTPAAAANDARAADPAAPTGSVTVSTGGGVLGTAPIAADGSFEFHPAWVAGTSEFTIDYAGDADYSVAPQGTVSIDAAKGRTTTALGLDFGSVQVGATATATVSTSLLSPAVIEPGGSVQLTLDGAPYGAGIPVGDADPATVELKNLAVGTHVLRASYAGDASFEGSSSAEVKIVVTAAPPVPQVPKPTPAPLVAGGPAVLTRTGIDSASAPAAALGVLAIICGAAAVTAAAVRRRVATAPRR</sequence>
<dbReference type="Proteomes" id="UP001500851">
    <property type="component" value="Unassembled WGS sequence"/>
</dbReference>
<feature type="domain" description="Bacterial Ig-like" evidence="4">
    <location>
        <begin position="529"/>
        <end position="614"/>
    </location>
</feature>
<keyword evidence="3" id="KW-0732">Signal</keyword>
<evidence type="ECO:0000259" key="4">
    <source>
        <dbReference type="Pfam" id="PF16640"/>
    </source>
</evidence>